<dbReference type="PANTHER" id="PTHR30336:SF20">
    <property type="entry name" value="DUF218 DOMAIN-CONTAINING PROTEIN"/>
    <property type="match status" value="1"/>
</dbReference>
<dbReference type="GO" id="GO:0005886">
    <property type="term" value="C:plasma membrane"/>
    <property type="evidence" value="ECO:0007669"/>
    <property type="project" value="TreeGrafter"/>
</dbReference>
<gene>
    <name evidence="2" type="ORF">H9870_10165</name>
</gene>
<feature type="domain" description="DUF218" evidence="1">
    <location>
        <begin position="81"/>
        <end position="199"/>
    </location>
</feature>
<dbReference type="Pfam" id="PF02698">
    <property type="entry name" value="DUF218"/>
    <property type="match status" value="1"/>
</dbReference>
<evidence type="ECO:0000259" key="1">
    <source>
        <dbReference type="Pfam" id="PF02698"/>
    </source>
</evidence>
<name>A0A9D1RQN9_9CORY</name>
<dbReference type="EMBL" id="DXGC01000083">
    <property type="protein sequence ID" value="HIW92012.1"/>
    <property type="molecule type" value="Genomic_DNA"/>
</dbReference>
<sequence length="206" mass="21390">MSPSHRRAPSGRLPSRLSRSAVAAGLVTASVAGLCIGQSSAAPLVGDSKNIISSNREIADSEPVRPLASHAVLTNDPSVPIVVLGARLNEDCKPPEVLADRLDGAAELANIHRGNPIVVTGGATQPDCASEAKAMETGLRMRGVTNQIIVEEKSGSTLENVANTSDYIKGNGGVAVIVTSDPHYSRALTNFRDEDIEAVAYVKGEG</sequence>
<reference evidence="2" key="2">
    <citation type="submission" date="2021-04" db="EMBL/GenBank/DDBJ databases">
        <authorList>
            <person name="Gilroy R."/>
        </authorList>
    </citation>
    <scope>NUCLEOTIDE SEQUENCE</scope>
    <source>
        <strain evidence="2">CHK32-1732</strain>
    </source>
</reference>
<accession>A0A9D1RQN9</accession>
<dbReference type="InterPro" id="IPR014729">
    <property type="entry name" value="Rossmann-like_a/b/a_fold"/>
</dbReference>
<dbReference type="CDD" id="cd06259">
    <property type="entry name" value="YdcF-like"/>
    <property type="match status" value="1"/>
</dbReference>
<proteinExistence type="predicted"/>
<evidence type="ECO:0000313" key="2">
    <source>
        <dbReference type="EMBL" id="HIW92012.1"/>
    </source>
</evidence>
<organism evidence="2 3">
    <name type="scientific">Candidatus Corynebacterium avicola</name>
    <dbReference type="NCBI Taxonomy" id="2838527"/>
    <lineage>
        <taxon>Bacteria</taxon>
        <taxon>Bacillati</taxon>
        <taxon>Actinomycetota</taxon>
        <taxon>Actinomycetes</taxon>
        <taxon>Mycobacteriales</taxon>
        <taxon>Corynebacteriaceae</taxon>
        <taxon>Corynebacterium</taxon>
    </lineage>
</organism>
<reference evidence="2" key="1">
    <citation type="journal article" date="2021" name="PeerJ">
        <title>Extensive microbial diversity within the chicken gut microbiome revealed by metagenomics and culture.</title>
        <authorList>
            <person name="Gilroy R."/>
            <person name="Ravi A."/>
            <person name="Getino M."/>
            <person name="Pursley I."/>
            <person name="Horton D.L."/>
            <person name="Alikhan N.F."/>
            <person name="Baker D."/>
            <person name="Gharbi K."/>
            <person name="Hall N."/>
            <person name="Watson M."/>
            <person name="Adriaenssens E.M."/>
            <person name="Foster-Nyarko E."/>
            <person name="Jarju S."/>
            <person name="Secka A."/>
            <person name="Antonio M."/>
            <person name="Oren A."/>
            <person name="Chaudhuri R.R."/>
            <person name="La Ragione R."/>
            <person name="Hildebrand F."/>
            <person name="Pallen M.J."/>
        </authorList>
    </citation>
    <scope>NUCLEOTIDE SEQUENCE</scope>
    <source>
        <strain evidence="2">CHK32-1732</strain>
    </source>
</reference>
<evidence type="ECO:0000313" key="3">
    <source>
        <dbReference type="Proteomes" id="UP000824190"/>
    </source>
</evidence>
<dbReference type="AlphaFoldDB" id="A0A9D1RQN9"/>
<dbReference type="InterPro" id="IPR003848">
    <property type="entry name" value="DUF218"/>
</dbReference>
<dbReference type="Gene3D" id="3.40.50.620">
    <property type="entry name" value="HUPs"/>
    <property type="match status" value="1"/>
</dbReference>
<comment type="caution">
    <text evidence="2">The sequence shown here is derived from an EMBL/GenBank/DDBJ whole genome shotgun (WGS) entry which is preliminary data.</text>
</comment>
<dbReference type="InterPro" id="IPR051599">
    <property type="entry name" value="Cell_Envelope_Assoc"/>
</dbReference>
<dbReference type="PANTHER" id="PTHR30336">
    <property type="entry name" value="INNER MEMBRANE PROTEIN, PROBABLE PERMEASE"/>
    <property type="match status" value="1"/>
</dbReference>
<protein>
    <submittedName>
        <fullName evidence="2">YdcF family protein</fullName>
    </submittedName>
</protein>
<dbReference type="Proteomes" id="UP000824190">
    <property type="component" value="Unassembled WGS sequence"/>
</dbReference>